<evidence type="ECO:0000256" key="8">
    <source>
        <dbReference type="ARBA" id="ARBA00048679"/>
    </source>
</evidence>
<keyword evidence="4" id="KW-0547">Nucleotide-binding</keyword>
<comment type="catalytic activity">
    <reaction evidence="8">
        <text>L-seryl-[protein] + ATP = O-phospho-L-seryl-[protein] + ADP + H(+)</text>
        <dbReference type="Rhea" id="RHEA:17989"/>
        <dbReference type="Rhea" id="RHEA-COMP:9863"/>
        <dbReference type="Rhea" id="RHEA-COMP:11604"/>
        <dbReference type="ChEBI" id="CHEBI:15378"/>
        <dbReference type="ChEBI" id="CHEBI:29999"/>
        <dbReference type="ChEBI" id="CHEBI:30616"/>
        <dbReference type="ChEBI" id="CHEBI:83421"/>
        <dbReference type="ChEBI" id="CHEBI:456216"/>
        <dbReference type="EC" id="2.7.11.1"/>
    </reaction>
</comment>
<dbReference type="Proteomes" id="UP001472677">
    <property type="component" value="Unassembled WGS sequence"/>
</dbReference>
<dbReference type="EMBL" id="JBBPBM010000008">
    <property type="protein sequence ID" value="KAK8571815.1"/>
    <property type="molecule type" value="Genomic_DNA"/>
</dbReference>
<dbReference type="PANTHER" id="PTHR48005">
    <property type="entry name" value="LEUCINE RICH REPEAT KINASE 2"/>
    <property type="match status" value="1"/>
</dbReference>
<dbReference type="EC" id="2.7.11.1" evidence="1"/>
<dbReference type="PANTHER" id="PTHR48005:SF92">
    <property type="entry name" value="REPEAT RECEPTOR-LIKE PROTEIN KINASE FAMILY PROTEIN, PUTATIVE-RELATED"/>
    <property type="match status" value="1"/>
</dbReference>
<evidence type="ECO:0000256" key="1">
    <source>
        <dbReference type="ARBA" id="ARBA00012513"/>
    </source>
</evidence>
<keyword evidence="2" id="KW-0723">Serine/threonine-protein kinase</keyword>
<keyword evidence="6" id="KW-0067">ATP-binding</keyword>
<keyword evidence="10" id="KW-1185">Reference proteome</keyword>
<name>A0ABR2F485_9ROSI</name>
<reference evidence="9 10" key="1">
    <citation type="journal article" date="2024" name="G3 (Bethesda)">
        <title>Genome assembly of Hibiscus sabdariffa L. provides insights into metabolisms of medicinal natural products.</title>
        <authorList>
            <person name="Kim T."/>
        </authorList>
    </citation>
    <scope>NUCLEOTIDE SEQUENCE [LARGE SCALE GENOMIC DNA]</scope>
    <source>
        <strain evidence="9">TK-2024</strain>
        <tissue evidence="9">Old leaves</tissue>
    </source>
</reference>
<protein>
    <recommendedName>
        <fullName evidence="1">non-specific serine/threonine protein kinase</fullName>
        <ecNumber evidence="1">2.7.11.1</ecNumber>
    </recommendedName>
</protein>
<gene>
    <name evidence="9" type="ORF">V6N12_027888</name>
</gene>
<evidence type="ECO:0000256" key="7">
    <source>
        <dbReference type="ARBA" id="ARBA00047899"/>
    </source>
</evidence>
<keyword evidence="5" id="KW-0418">Kinase</keyword>
<dbReference type="InterPro" id="IPR051420">
    <property type="entry name" value="Ser_Thr_Kinases_DiverseReg"/>
</dbReference>
<proteinExistence type="predicted"/>
<evidence type="ECO:0000256" key="3">
    <source>
        <dbReference type="ARBA" id="ARBA00022679"/>
    </source>
</evidence>
<evidence type="ECO:0000313" key="10">
    <source>
        <dbReference type="Proteomes" id="UP001472677"/>
    </source>
</evidence>
<evidence type="ECO:0000313" key="9">
    <source>
        <dbReference type="EMBL" id="KAK8571815.1"/>
    </source>
</evidence>
<keyword evidence="3" id="KW-0808">Transferase</keyword>
<accession>A0ABR2F485</accession>
<evidence type="ECO:0000256" key="5">
    <source>
        <dbReference type="ARBA" id="ARBA00022777"/>
    </source>
</evidence>
<evidence type="ECO:0000256" key="6">
    <source>
        <dbReference type="ARBA" id="ARBA00022840"/>
    </source>
</evidence>
<comment type="catalytic activity">
    <reaction evidence="7">
        <text>L-threonyl-[protein] + ATP = O-phospho-L-threonyl-[protein] + ADP + H(+)</text>
        <dbReference type="Rhea" id="RHEA:46608"/>
        <dbReference type="Rhea" id="RHEA-COMP:11060"/>
        <dbReference type="Rhea" id="RHEA-COMP:11605"/>
        <dbReference type="ChEBI" id="CHEBI:15378"/>
        <dbReference type="ChEBI" id="CHEBI:30013"/>
        <dbReference type="ChEBI" id="CHEBI:30616"/>
        <dbReference type="ChEBI" id="CHEBI:61977"/>
        <dbReference type="ChEBI" id="CHEBI:456216"/>
        <dbReference type="EC" id="2.7.11.1"/>
    </reaction>
</comment>
<comment type="caution">
    <text evidence="9">The sequence shown here is derived from an EMBL/GenBank/DDBJ whole genome shotgun (WGS) entry which is preliminary data.</text>
</comment>
<evidence type="ECO:0000256" key="2">
    <source>
        <dbReference type="ARBA" id="ARBA00022527"/>
    </source>
</evidence>
<evidence type="ECO:0000256" key="4">
    <source>
        <dbReference type="ARBA" id="ARBA00022741"/>
    </source>
</evidence>
<organism evidence="9 10">
    <name type="scientific">Hibiscus sabdariffa</name>
    <name type="common">roselle</name>
    <dbReference type="NCBI Taxonomy" id="183260"/>
    <lineage>
        <taxon>Eukaryota</taxon>
        <taxon>Viridiplantae</taxon>
        <taxon>Streptophyta</taxon>
        <taxon>Embryophyta</taxon>
        <taxon>Tracheophyta</taxon>
        <taxon>Spermatophyta</taxon>
        <taxon>Magnoliopsida</taxon>
        <taxon>eudicotyledons</taxon>
        <taxon>Gunneridae</taxon>
        <taxon>Pentapetalae</taxon>
        <taxon>rosids</taxon>
        <taxon>malvids</taxon>
        <taxon>Malvales</taxon>
        <taxon>Malvaceae</taxon>
        <taxon>Malvoideae</taxon>
        <taxon>Hibiscus</taxon>
    </lineage>
</organism>
<sequence>MGKHPEELLSLLSSSTSLVNIKLIDVLDSRSPLPTSLLVAPNLVRVATLAFGCLNQQAKLRPAMKEVCKEFLCRQTSLKIPLRMISLFQTCEA</sequence>